<sequence length="113" mass="12545">MAPPAEKYKIDGNYDLLDEYLAVIDRESRNITAEENLIKKAALATTTPAKTPGILKRETPFGVERATKSGSWIDDRAAKLAIRFTPETRDPGSRVSRTPAATDAYRLCKKEGY</sequence>
<accession>A0A1E1LTZ4</accession>
<gene>
    <name evidence="1" type="ORF">RAG0_17508</name>
</gene>
<reference evidence="2" key="1">
    <citation type="submission" date="2016-03" db="EMBL/GenBank/DDBJ databases">
        <authorList>
            <person name="Guldener U."/>
        </authorList>
    </citation>
    <scope>NUCLEOTIDE SEQUENCE [LARGE SCALE GENOMIC DNA]</scope>
    <source>
        <strain evidence="2">04CH-RAC-A.6.1</strain>
    </source>
</reference>
<protein>
    <submittedName>
        <fullName evidence="1">Uncharacterized protein</fullName>
    </submittedName>
</protein>
<dbReference type="Proteomes" id="UP000178912">
    <property type="component" value="Unassembled WGS sequence"/>
</dbReference>
<name>A0A1E1LTZ4_9HELO</name>
<evidence type="ECO:0000313" key="2">
    <source>
        <dbReference type="Proteomes" id="UP000178912"/>
    </source>
</evidence>
<evidence type="ECO:0000313" key="1">
    <source>
        <dbReference type="EMBL" id="CZT13926.1"/>
    </source>
</evidence>
<organism evidence="1 2">
    <name type="scientific">Rhynchosporium agropyri</name>
    <dbReference type="NCBI Taxonomy" id="914238"/>
    <lineage>
        <taxon>Eukaryota</taxon>
        <taxon>Fungi</taxon>
        <taxon>Dikarya</taxon>
        <taxon>Ascomycota</taxon>
        <taxon>Pezizomycotina</taxon>
        <taxon>Leotiomycetes</taxon>
        <taxon>Helotiales</taxon>
        <taxon>Ploettnerulaceae</taxon>
        <taxon>Rhynchosporium</taxon>
    </lineage>
</organism>
<proteinExistence type="predicted"/>
<dbReference type="EMBL" id="FJUX01000246">
    <property type="protein sequence ID" value="CZT13926.1"/>
    <property type="molecule type" value="Genomic_DNA"/>
</dbReference>
<keyword evidence="2" id="KW-1185">Reference proteome</keyword>
<dbReference type="AlphaFoldDB" id="A0A1E1LTZ4"/>